<organism evidence="15 18">
    <name type="scientific">Crateriforma conspicua</name>
    <dbReference type="NCBI Taxonomy" id="2527996"/>
    <lineage>
        <taxon>Bacteria</taxon>
        <taxon>Pseudomonadati</taxon>
        <taxon>Planctomycetota</taxon>
        <taxon>Planctomycetia</taxon>
        <taxon>Planctomycetales</taxon>
        <taxon>Planctomycetaceae</taxon>
        <taxon>Crateriforma</taxon>
    </lineage>
</organism>
<keyword evidence="11 12" id="KW-0030">Aminoacyl-tRNA synthetase</keyword>
<dbReference type="InterPro" id="IPR015803">
    <property type="entry name" value="Cys-tRNA-ligase"/>
</dbReference>
<accession>A0A5C6FR60</accession>
<feature type="region of interest" description="Disordered" evidence="13">
    <location>
        <begin position="173"/>
        <end position="194"/>
    </location>
</feature>
<dbReference type="InterPro" id="IPR015273">
    <property type="entry name" value="Cys-tRNA-synt_Ia_DALR"/>
</dbReference>
<evidence type="ECO:0000256" key="7">
    <source>
        <dbReference type="ARBA" id="ARBA00022741"/>
    </source>
</evidence>
<evidence type="ECO:0000313" key="15">
    <source>
        <dbReference type="EMBL" id="TWT71301.1"/>
    </source>
</evidence>
<comment type="subunit">
    <text evidence="3 12">Monomer.</text>
</comment>
<feature type="binding site" evidence="12">
    <location>
        <position position="226"/>
    </location>
    <ligand>
        <name>Zn(2+)</name>
        <dbReference type="ChEBI" id="CHEBI:29105"/>
    </ligand>
</feature>
<evidence type="ECO:0000256" key="5">
    <source>
        <dbReference type="ARBA" id="ARBA00022598"/>
    </source>
</evidence>
<dbReference type="Pfam" id="PF09190">
    <property type="entry name" value="DALR_2"/>
    <property type="match status" value="1"/>
</dbReference>
<protein>
    <recommendedName>
        <fullName evidence="12">Cysteine--tRNA ligase</fullName>
        <ecNumber evidence="12">6.1.1.16</ecNumber>
    </recommendedName>
    <alternativeName>
        <fullName evidence="12">Cysteinyl-tRNA synthetase</fullName>
        <shortName evidence="12">CysRS</shortName>
    </alternativeName>
</protein>
<dbReference type="EC" id="6.1.1.16" evidence="12"/>
<feature type="compositionally biased region" description="Basic and acidic residues" evidence="13">
    <location>
        <begin position="281"/>
        <end position="294"/>
    </location>
</feature>
<comment type="caution">
    <text evidence="15">The sequence shown here is derived from an EMBL/GenBank/DDBJ whole genome shotgun (WGS) entry which is preliminary data.</text>
</comment>
<dbReference type="GO" id="GO:0004817">
    <property type="term" value="F:cysteine-tRNA ligase activity"/>
    <property type="evidence" value="ECO:0007669"/>
    <property type="project" value="UniProtKB-UniRule"/>
</dbReference>
<dbReference type="Pfam" id="PF01406">
    <property type="entry name" value="tRNA-synt_1e"/>
    <property type="match status" value="1"/>
</dbReference>
<gene>
    <name evidence="12 15" type="primary">cysS</name>
    <name evidence="15" type="ORF">Pan14r_36110</name>
    <name evidence="16" type="ORF">V7x_03080</name>
</gene>
<dbReference type="EMBL" id="SJPL01000001">
    <property type="protein sequence ID" value="TWT71301.1"/>
    <property type="molecule type" value="Genomic_DNA"/>
</dbReference>
<name>A0A5C5YA14_9PLAN</name>
<comment type="cofactor">
    <cofactor evidence="12">
        <name>Zn(2+)</name>
        <dbReference type="ChEBI" id="CHEBI:29105"/>
    </cofactor>
    <text evidence="12">Binds 1 zinc ion per subunit.</text>
</comment>
<feature type="region of interest" description="Disordered" evidence="13">
    <location>
        <begin position="281"/>
        <end position="304"/>
    </location>
</feature>
<evidence type="ECO:0000256" key="9">
    <source>
        <dbReference type="ARBA" id="ARBA00022840"/>
    </source>
</evidence>
<evidence type="ECO:0000256" key="1">
    <source>
        <dbReference type="ARBA" id="ARBA00004496"/>
    </source>
</evidence>
<evidence type="ECO:0000256" key="2">
    <source>
        <dbReference type="ARBA" id="ARBA00005594"/>
    </source>
</evidence>
<dbReference type="GO" id="GO:0008270">
    <property type="term" value="F:zinc ion binding"/>
    <property type="evidence" value="ECO:0007669"/>
    <property type="project" value="UniProtKB-UniRule"/>
</dbReference>
<feature type="binding site" evidence="12">
    <location>
        <position position="47"/>
    </location>
    <ligand>
        <name>Zn(2+)</name>
        <dbReference type="ChEBI" id="CHEBI:29105"/>
    </ligand>
</feature>
<dbReference type="GO" id="GO:0005829">
    <property type="term" value="C:cytosol"/>
    <property type="evidence" value="ECO:0007669"/>
    <property type="project" value="TreeGrafter"/>
</dbReference>
<feature type="binding site" evidence="12">
    <location>
        <position position="255"/>
    </location>
    <ligand>
        <name>Zn(2+)</name>
        <dbReference type="ChEBI" id="CHEBI:29105"/>
    </ligand>
</feature>
<evidence type="ECO:0000256" key="3">
    <source>
        <dbReference type="ARBA" id="ARBA00011245"/>
    </source>
</evidence>
<evidence type="ECO:0000256" key="11">
    <source>
        <dbReference type="ARBA" id="ARBA00023146"/>
    </source>
</evidence>
<keyword evidence="10 12" id="KW-0648">Protein biosynthesis</keyword>
<keyword evidence="4 12" id="KW-0963">Cytoplasm</keyword>
<feature type="short sequence motif" description="'HIGH' region" evidence="12">
    <location>
        <begin position="49"/>
        <end position="59"/>
    </location>
</feature>
<evidence type="ECO:0000256" key="12">
    <source>
        <dbReference type="HAMAP-Rule" id="MF_00041"/>
    </source>
</evidence>
<dbReference type="RefSeq" id="WP_146410384.1">
    <property type="nucleotide sequence ID" value="NZ_SJPL01000001.1"/>
</dbReference>
<evidence type="ECO:0000256" key="10">
    <source>
        <dbReference type="ARBA" id="ARBA00022917"/>
    </source>
</evidence>
<dbReference type="Proteomes" id="UP000316476">
    <property type="component" value="Unassembled WGS sequence"/>
</dbReference>
<sequence length="531" mass="57984">MSTATASDASTPTTPAEKPEIRIYNTLSKTKEAFQPLRPPSVGMYLCGPTVYAEAHIGHMVGPVIFDCVKRFLTYSGYDVTWVVNITDVDDKLIAKGRERGIPMSQIAVEMTADYLANLKELGVNQINHLPRATDHMPQIIAFIQTLEAKGHAYAVDGDVFFDVMKDPSYGQLSNRSVDSQQGEGGDAAAKKRSPGDFALWKSAKSDEPSWDSPWGAGRPGWHIECSAMSHEILGETFDIHGGGLDLVFPHHENERAQSSCCHGAPMVKYWMHNGLMRAGEKGKVGGRSDRESTADDAQGKISRSKGAGGLAELIRRHTGERIRFFLLRTHYRSTIVFGEDGLQEAGTALEGFYRFFDRYEQITGSSFYDLPAARTRFDGGVANPKDDALLKDVAQLRSKYLAAMDDDFNTGAAISQLFDLLRLLNRHIDTQKLGTAAPASPALETLTSAATVLRELTSVLGLFLKPVAASAGGDDGDAELLDHVIGLLIDLRKEARANKDYAMGDAIRDRLGEIGVALLDSKDGTTWEKK</sequence>
<dbReference type="GO" id="GO:0006423">
    <property type="term" value="P:cysteinyl-tRNA aminoacylation"/>
    <property type="evidence" value="ECO:0007669"/>
    <property type="project" value="UniProtKB-UniRule"/>
</dbReference>
<dbReference type="HAMAP" id="MF_00041">
    <property type="entry name" value="Cys_tRNA_synth"/>
    <property type="match status" value="1"/>
</dbReference>
<dbReference type="SUPFAM" id="SSF47323">
    <property type="entry name" value="Anticodon-binding domain of a subclass of class I aminoacyl-tRNA synthetases"/>
    <property type="match status" value="1"/>
</dbReference>
<evidence type="ECO:0000313" key="16">
    <source>
        <dbReference type="EMBL" id="TWU64764.1"/>
    </source>
</evidence>
<proteinExistence type="inferred from homology"/>
<dbReference type="OrthoDB" id="9815130at2"/>
<dbReference type="InterPro" id="IPR024909">
    <property type="entry name" value="Cys-tRNA/MSH_ligase"/>
</dbReference>
<dbReference type="SUPFAM" id="SSF52374">
    <property type="entry name" value="Nucleotidylyl transferase"/>
    <property type="match status" value="1"/>
</dbReference>
<dbReference type="PANTHER" id="PTHR10890">
    <property type="entry name" value="CYSTEINYL-TRNA SYNTHETASE"/>
    <property type="match status" value="1"/>
</dbReference>
<keyword evidence="9 12" id="KW-0067">ATP-binding</keyword>
<evidence type="ECO:0000256" key="8">
    <source>
        <dbReference type="ARBA" id="ARBA00022833"/>
    </source>
</evidence>
<dbReference type="NCBIfam" id="TIGR00435">
    <property type="entry name" value="cysS"/>
    <property type="match status" value="1"/>
</dbReference>
<keyword evidence="7 12" id="KW-0547">Nucleotide-binding</keyword>
<comment type="similarity">
    <text evidence="2 12">Belongs to the class-I aminoacyl-tRNA synthetase family.</text>
</comment>
<dbReference type="Gene3D" id="1.20.120.1910">
    <property type="entry name" value="Cysteine-tRNA ligase, C-terminal anti-codon recognition domain"/>
    <property type="match status" value="1"/>
</dbReference>
<dbReference type="Proteomes" id="UP000317238">
    <property type="component" value="Unassembled WGS sequence"/>
</dbReference>
<evidence type="ECO:0000313" key="18">
    <source>
        <dbReference type="Proteomes" id="UP000317238"/>
    </source>
</evidence>
<reference evidence="17 18" key="1">
    <citation type="submission" date="2019-02" db="EMBL/GenBank/DDBJ databases">
        <title>Deep-cultivation of Planctomycetes and their phenomic and genomic characterization uncovers novel biology.</title>
        <authorList>
            <person name="Wiegand S."/>
            <person name="Jogler M."/>
            <person name="Boedeker C."/>
            <person name="Pinto D."/>
            <person name="Vollmers J."/>
            <person name="Rivas-Marin E."/>
            <person name="Kohn T."/>
            <person name="Peeters S.H."/>
            <person name="Heuer A."/>
            <person name="Rast P."/>
            <person name="Oberbeckmann S."/>
            <person name="Bunk B."/>
            <person name="Jeske O."/>
            <person name="Meyerdierks A."/>
            <person name="Storesund J.E."/>
            <person name="Kallscheuer N."/>
            <person name="Luecker S."/>
            <person name="Lage O.M."/>
            <person name="Pohl T."/>
            <person name="Merkel B.J."/>
            <person name="Hornburger P."/>
            <person name="Mueller R.-W."/>
            <person name="Bruemmer F."/>
            <person name="Labrenz M."/>
            <person name="Spormann A.M."/>
            <person name="Op Den Camp H."/>
            <person name="Overmann J."/>
            <person name="Amann R."/>
            <person name="Jetten M.S.M."/>
            <person name="Mascher T."/>
            <person name="Medema M.H."/>
            <person name="Devos D.P."/>
            <person name="Kaster A.-K."/>
            <person name="Ovreas L."/>
            <person name="Rohde M."/>
            <person name="Galperin M.Y."/>
            <person name="Jogler C."/>
        </authorList>
    </citation>
    <scope>NUCLEOTIDE SEQUENCE [LARGE SCALE GENOMIC DNA]</scope>
    <source>
        <strain evidence="15 18">Pan14r</strain>
        <strain evidence="16 17">V7</strain>
    </source>
</reference>
<feature type="binding site" evidence="12">
    <location>
        <position position="251"/>
    </location>
    <ligand>
        <name>Zn(2+)</name>
        <dbReference type="ChEBI" id="CHEBI:29105"/>
    </ligand>
</feature>
<dbReference type="EMBL" id="SJPZ01000001">
    <property type="protein sequence ID" value="TWU64764.1"/>
    <property type="molecule type" value="Genomic_DNA"/>
</dbReference>
<dbReference type="PRINTS" id="PR00983">
    <property type="entry name" value="TRNASYNTHCYS"/>
</dbReference>
<dbReference type="SMART" id="SM00840">
    <property type="entry name" value="DALR_2"/>
    <property type="match status" value="1"/>
</dbReference>
<feature type="compositionally biased region" description="Polar residues" evidence="13">
    <location>
        <begin position="173"/>
        <end position="182"/>
    </location>
</feature>
<dbReference type="AlphaFoldDB" id="A0A5C5YA14"/>
<evidence type="ECO:0000256" key="6">
    <source>
        <dbReference type="ARBA" id="ARBA00022723"/>
    </source>
</evidence>
<evidence type="ECO:0000256" key="4">
    <source>
        <dbReference type="ARBA" id="ARBA00022490"/>
    </source>
</evidence>
<dbReference type="InterPro" id="IPR009080">
    <property type="entry name" value="tRNAsynth_Ia_anticodon-bd"/>
</dbReference>
<dbReference type="InterPro" id="IPR014729">
    <property type="entry name" value="Rossmann-like_a/b/a_fold"/>
</dbReference>
<keyword evidence="18" id="KW-1185">Reference proteome</keyword>
<evidence type="ECO:0000256" key="13">
    <source>
        <dbReference type="SAM" id="MobiDB-lite"/>
    </source>
</evidence>
<keyword evidence="6 12" id="KW-0479">Metal-binding</keyword>
<evidence type="ECO:0000259" key="14">
    <source>
        <dbReference type="SMART" id="SM00840"/>
    </source>
</evidence>
<accession>A0A5C5YA14</accession>
<dbReference type="InterPro" id="IPR032678">
    <property type="entry name" value="tRNA-synt_1_cat_dom"/>
</dbReference>
<comment type="catalytic activity">
    <reaction evidence="12">
        <text>tRNA(Cys) + L-cysteine + ATP = L-cysteinyl-tRNA(Cys) + AMP + diphosphate</text>
        <dbReference type="Rhea" id="RHEA:17773"/>
        <dbReference type="Rhea" id="RHEA-COMP:9661"/>
        <dbReference type="Rhea" id="RHEA-COMP:9679"/>
        <dbReference type="ChEBI" id="CHEBI:30616"/>
        <dbReference type="ChEBI" id="CHEBI:33019"/>
        <dbReference type="ChEBI" id="CHEBI:35235"/>
        <dbReference type="ChEBI" id="CHEBI:78442"/>
        <dbReference type="ChEBI" id="CHEBI:78517"/>
        <dbReference type="ChEBI" id="CHEBI:456215"/>
        <dbReference type="EC" id="6.1.1.16"/>
    </reaction>
</comment>
<evidence type="ECO:0000313" key="17">
    <source>
        <dbReference type="Proteomes" id="UP000316476"/>
    </source>
</evidence>
<keyword evidence="8 12" id="KW-0862">Zinc</keyword>
<dbReference type="PANTHER" id="PTHR10890:SF3">
    <property type="entry name" value="CYSTEINE--TRNA LIGASE, CYTOPLASMIC"/>
    <property type="match status" value="1"/>
</dbReference>
<comment type="caution">
    <text evidence="12">Lacks conserved residue(s) required for the propagation of feature annotation.</text>
</comment>
<dbReference type="CDD" id="cd00672">
    <property type="entry name" value="CysRS_core"/>
    <property type="match status" value="1"/>
</dbReference>
<comment type="subcellular location">
    <subcellularLocation>
        <location evidence="1 12">Cytoplasm</location>
    </subcellularLocation>
</comment>
<keyword evidence="5 12" id="KW-0436">Ligase</keyword>
<dbReference type="GO" id="GO:0005524">
    <property type="term" value="F:ATP binding"/>
    <property type="evidence" value="ECO:0007669"/>
    <property type="project" value="UniProtKB-UniRule"/>
</dbReference>
<dbReference type="Gene3D" id="3.40.50.620">
    <property type="entry name" value="HUPs"/>
    <property type="match status" value="1"/>
</dbReference>
<feature type="domain" description="Cysteinyl-tRNA synthetase class Ia DALR" evidence="14">
    <location>
        <begin position="400"/>
        <end position="472"/>
    </location>
</feature>